<feature type="compositionally biased region" description="Low complexity" evidence="1">
    <location>
        <begin position="388"/>
        <end position="444"/>
    </location>
</feature>
<dbReference type="Proteomes" id="UP001519460">
    <property type="component" value="Unassembled WGS sequence"/>
</dbReference>
<name>A0ABD0J6N2_9CAEN</name>
<evidence type="ECO:0000313" key="5">
    <source>
        <dbReference type="Proteomes" id="UP001519460"/>
    </source>
</evidence>
<dbReference type="AlphaFoldDB" id="A0ABD0J6N2"/>
<keyword evidence="2" id="KW-0812">Transmembrane</keyword>
<proteinExistence type="predicted"/>
<feature type="region of interest" description="Disordered" evidence="1">
    <location>
        <begin position="198"/>
        <end position="224"/>
    </location>
</feature>
<evidence type="ECO:0000256" key="3">
    <source>
        <dbReference type="SAM" id="SignalP"/>
    </source>
</evidence>
<reference evidence="4 5" key="1">
    <citation type="journal article" date="2023" name="Sci. Data">
        <title>Genome assembly of the Korean intertidal mud-creeper Batillaria attramentaria.</title>
        <authorList>
            <person name="Patra A.K."/>
            <person name="Ho P.T."/>
            <person name="Jun S."/>
            <person name="Lee S.J."/>
            <person name="Kim Y."/>
            <person name="Won Y.J."/>
        </authorList>
    </citation>
    <scope>NUCLEOTIDE SEQUENCE [LARGE SCALE GENOMIC DNA]</scope>
    <source>
        <strain evidence="4">Wonlab-2016</strain>
    </source>
</reference>
<evidence type="ECO:0000256" key="2">
    <source>
        <dbReference type="SAM" id="Phobius"/>
    </source>
</evidence>
<feature type="region of interest" description="Disordered" evidence="1">
    <location>
        <begin position="162"/>
        <end position="183"/>
    </location>
</feature>
<feature type="compositionally biased region" description="Polar residues" evidence="1">
    <location>
        <begin position="364"/>
        <end position="387"/>
    </location>
</feature>
<gene>
    <name evidence="4" type="ORF">BaRGS_00038505</name>
</gene>
<keyword evidence="2" id="KW-0472">Membrane</keyword>
<sequence>MTANLLLAILAVQIFFGVSEGLTLTECTSGCLYVDWRTTNIVTCEGFQVNDNVTWEVFYTPPTIVYMGTCNTAMIGTCSPIQPGFNATVLPAGNASHLTIDLSRASNSLDFYVVRCSSGGKTVNCTLRYAACPSTTDVSARSSTMDILVTASRTEFIQNTSARLTSPPSFPSVSGSSSNGEKTTYTTILTGEMSVLTQTTSGTATRSSDLENNVEDTDDSGSSLPVAAIVSDSSYDHPQPRADQEDNPYTDFSVSRDGAIEHTQHDYVNMATPEHNSTPSTADNHATDGAIIVYMGTCNAAMIGTCSPIQPGFNATVLPAGNASVLTIDLSRVNNSLDFHVVRCSSGGQTVSCTLRYAACPPTTAVNTTPSDTATSTEFVQNITTRQTPPTSSYTDSIDTSPSSPTIETSTGGETTHTTGADTSPKGGVTTKTSRGDSTSTGGSVKPTDDTDSNGGKQGDSRNELPVGAIAGGVGAFVVVVIIAVIIFIRKRRGANKDTNNPYVNVEGVQQSTEAGHKVTTDAAEVLHDANPDSGLYAVVDKNKKTRQNTPRDVGPIGSQTELVSNYAQADFHYYAQVNDNRGANIGDSDTVQADVRDATGGIPLSEMYATVQKGNEDGYTAISLVPRASTGGGRTPELGQGPADGQYNVLNFTDRRGTLDEREDDYSHIA</sequence>
<evidence type="ECO:0000256" key="1">
    <source>
        <dbReference type="SAM" id="MobiDB-lite"/>
    </source>
</evidence>
<feature type="region of interest" description="Disordered" evidence="1">
    <location>
        <begin position="364"/>
        <end position="463"/>
    </location>
</feature>
<feature type="compositionally biased region" description="Polar residues" evidence="1">
    <location>
        <begin position="198"/>
        <end position="211"/>
    </location>
</feature>
<keyword evidence="2" id="KW-1133">Transmembrane helix</keyword>
<protein>
    <recommendedName>
        <fullName evidence="6">Mid2 domain-containing protein</fullName>
    </recommendedName>
</protein>
<evidence type="ECO:0008006" key="6">
    <source>
        <dbReference type="Google" id="ProtNLM"/>
    </source>
</evidence>
<dbReference type="EMBL" id="JACVVK020000624">
    <property type="protein sequence ID" value="KAK7462095.1"/>
    <property type="molecule type" value="Genomic_DNA"/>
</dbReference>
<comment type="caution">
    <text evidence="4">The sequence shown here is derived from an EMBL/GenBank/DDBJ whole genome shotgun (WGS) entry which is preliminary data.</text>
</comment>
<organism evidence="4 5">
    <name type="scientific">Batillaria attramentaria</name>
    <dbReference type="NCBI Taxonomy" id="370345"/>
    <lineage>
        <taxon>Eukaryota</taxon>
        <taxon>Metazoa</taxon>
        <taxon>Spiralia</taxon>
        <taxon>Lophotrochozoa</taxon>
        <taxon>Mollusca</taxon>
        <taxon>Gastropoda</taxon>
        <taxon>Caenogastropoda</taxon>
        <taxon>Sorbeoconcha</taxon>
        <taxon>Cerithioidea</taxon>
        <taxon>Batillariidae</taxon>
        <taxon>Batillaria</taxon>
    </lineage>
</organism>
<accession>A0ABD0J6N2</accession>
<evidence type="ECO:0000313" key="4">
    <source>
        <dbReference type="EMBL" id="KAK7462095.1"/>
    </source>
</evidence>
<feature type="signal peptide" evidence="3">
    <location>
        <begin position="1"/>
        <end position="21"/>
    </location>
</feature>
<keyword evidence="3" id="KW-0732">Signal</keyword>
<feature type="chain" id="PRO_5044808690" description="Mid2 domain-containing protein" evidence="3">
    <location>
        <begin position="22"/>
        <end position="671"/>
    </location>
</feature>
<feature type="transmembrane region" description="Helical" evidence="2">
    <location>
        <begin position="467"/>
        <end position="489"/>
    </location>
</feature>
<keyword evidence="5" id="KW-1185">Reference proteome</keyword>